<dbReference type="EMBL" id="OOIL02002582">
    <property type="protein sequence ID" value="VFQ83402.1"/>
    <property type="molecule type" value="Genomic_DNA"/>
</dbReference>
<keyword evidence="3" id="KW-1185">Reference proteome</keyword>
<keyword evidence="1" id="KW-0472">Membrane</keyword>
<evidence type="ECO:0000256" key="1">
    <source>
        <dbReference type="SAM" id="Phobius"/>
    </source>
</evidence>
<evidence type="ECO:0000313" key="3">
    <source>
        <dbReference type="Proteomes" id="UP000595140"/>
    </source>
</evidence>
<keyword evidence="1" id="KW-1133">Transmembrane helix</keyword>
<keyword evidence="1" id="KW-0812">Transmembrane</keyword>
<gene>
    <name evidence="2" type="ORF">CCAM_LOCUS25178</name>
</gene>
<feature type="transmembrane region" description="Helical" evidence="1">
    <location>
        <begin position="32"/>
        <end position="52"/>
    </location>
</feature>
<evidence type="ECO:0000313" key="2">
    <source>
        <dbReference type="EMBL" id="VFQ83402.1"/>
    </source>
</evidence>
<reference evidence="2 3" key="1">
    <citation type="submission" date="2018-04" db="EMBL/GenBank/DDBJ databases">
        <authorList>
            <person name="Vogel A."/>
        </authorList>
    </citation>
    <scope>NUCLEOTIDE SEQUENCE [LARGE SCALE GENOMIC DNA]</scope>
</reference>
<sequence>MQSEPHNASNPKARIYSYFFYQGALSQNLRCFLTLVQGLCVWELFYHFYVIIWKEFKHEKNTIEMDNMTLFSWSSRRRGEYLIVHGDYLLL</sequence>
<protein>
    <submittedName>
        <fullName evidence="2">Uncharacterized protein</fullName>
    </submittedName>
</protein>
<proteinExistence type="predicted"/>
<dbReference type="Proteomes" id="UP000595140">
    <property type="component" value="Unassembled WGS sequence"/>
</dbReference>
<accession>A0A484M3I8</accession>
<name>A0A484M3I8_9ASTE</name>
<dbReference type="AlphaFoldDB" id="A0A484M3I8"/>
<organism evidence="2 3">
    <name type="scientific">Cuscuta campestris</name>
    <dbReference type="NCBI Taxonomy" id="132261"/>
    <lineage>
        <taxon>Eukaryota</taxon>
        <taxon>Viridiplantae</taxon>
        <taxon>Streptophyta</taxon>
        <taxon>Embryophyta</taxon>
        <taxon>Tracheophyta</taxon>
        <taxon>Spermatophyta</taxon>
        <taxon>Magnoliopsida</taxon>
        <taxon>eudicotyledons</taxon>
        <taxon>Gunneridae</taxon>
        <taxon>Pentapetalae</taxon>
        <taxon>asterids</taxon>
        <taxon>lamiids</taxon>
        <taxon>Solanales</taxon>
        <taxon>Convolvulaceae</taxon>
        <taxon>Cuscuteae</taxon>
        <taxon>Cuscuta</taxon>
        <taxon>Cuscuta subgen. Grammica</taxon>
        <taxon>Cuscuta sect. Cleistogrammica</taxon>
    </lineage>
</organism>